<dbReference type="PANTHER" id="PTHR47174">
    <property type="entry name" value="BRIDGING INTEGRATOR 3"/>
    <property type="match status" value="1"/>
</dbReference>
<evidence type="ECO:0000256" key="4">
    <source>
        <dbReference type="PROSITE-ProRule" id="PRU00192"/>
    </source>
</evidence>
<gene>
    <name evidence="7" type="ORF">Pcinc_035962</name>
</gene>
<evidence type="ECO:0000313" key="8">
    <source>
        <dbReference type="Proteomes" id="UP001286313"/>
    </source>
</evidence>
<feature type="region of interest" description="Disordered" evidence="5">
    <location>
        <begin position="446"/>
        <end position="470"/>
    </location>
</feature>
<dbReference type="Gene3D" id="2.30.30.40">
    <property type="entry name" value="SH3 Domains"/>
    <property type="match status" value="2"/>
</dbReference>
<feature type="domain" description="SH3" evidence="6">
    <location>
        <begin position="469"/>
        <end position="528"/>
    </location>
</feature>
<evidence type="ECO:0000256" key="1">
    <source>
        <dbReference type="ARBA" id="ARBA00004496"/>
    </source>
</evidence>
<dbReference type="PANTHER" id="PTHR47174:SF3">
    <property type="entry name" value="BRIDGING INTEGRATOR 3"/>
    <property type="match status" value="1"/>
</dbReference>
<evidence type="ECO:0000256" key="5">
    <source>
        <dbReference type="SAM" id="MobiDB-lite"/>
    </source>
</evidence>
<name>A0AAE1EP29_PETCI</name>
<keyword evidence="8" id="KW-1185">Reference proteome</keyword>
<feature type="compositionally biased region" description="Polar residues" evidence="5">
    <location>
        <begin position="255"/>
        <end position="268"/>
    </location>
</feature>
<evidence type="ECO:0000313" key="7">
    <source>
        <dbReference type="EMBL" id="KAK3857805.1"/>
    </source>
</evidence>
<feature type="compositionally biased region" description="Polar residues" evidence="5">
    <location>
        <begin position="159"/>
        <end position="180"/>
    </location>
</feature>
<organism evidence="7 8">
    <name type="scientific">Petrolisthes cinctipes</name>
    <name type="common">Flat porcelain crab</name>
    <dbReference type="NCBI Taxonomy" id="88211"/>
    <lineage>
        <taxon>Eukaryota</taxon>
        <taxon>Metazoa</taxon>
        <taxon>Ecdysozoa</taxon>
        <taxon>Arthropoda</taxon>
        <taxon>Crustacea</taxon>
        <taxon>Multicrustacea</taxon>
        <taxon>Malacostraca</taxon>
        <taxon>Eumalacostraca</taxon>
        <taxon>Eucarida</taxon>
        <taxon>Decapoda</taxon>
        <taxon>Pleocyemata</taxon>
        <taxon>Anomura</taxon>
        <taxon>Galatheoidea</taxon>
        <taxon>Porcellanidae</taxon>
        <taxon>Petrolisthes</taxon>
    </lineage>
</organism>
<dbReference type="InterPro" id="IPR036028">
    <property type="entry name" value="SH3-like_dom_sf"/>
</dbReference>
<evidence type="ECO:0000256" key="2">
    <source>
        <dbReference type="ARBA" id="ARBA00022443"/>
    </source>
</evidence>
<feature type="domain" description="SH3" evidence="6">
    <location>
        <begin position="379"/>
        <end position="438"/>
    </location>
</feature>
<dbReference type="PROSITE" id="PS50002">
    <property type="entry name" value="SH3"/>
    <property type="match status" value="2"/>
</dbReference>
<keyword evidence="2 4" id="KW-0728">SH3 domain</keyword>
<dbReference type="GO" id="GO:0005737">
    <property type="term" value="C:cytoplasm"/>
    <property type="evidence" value="ECO:0007669"/>
    <property type="project" value="UniProtKB-SubCell"/>
</dbReference>
<dbReference type="PRINTS" id="PR00499">
    <property type="entry name" value="P67PHOX"/>
</dbReference>
<sequence length="539" mass="57009">MEDLLTGDLRPVRRAPPPPSAQPRNDELLVIQGGEDPTLPSSNKQRGAQNGLTHPGHPGHHSITRSSSLPRSTSLPLTNGTGRKKPPPPRPPPPKTRSSQKKQQQQQQQQHHHQHDGYSWSRGQPFQPAVQQRGGGGTSGSGVSEASLIDLSSPPASPATRSGSDGLSVNSFGSESSGNHSCGLDDFLDPFSSLQDLAPPPKRVGASAFFSGTSIAPQNAAQLSSSALTTNDDNQDPFDLLARRATATTTTNTTQPSFLPGTTSTTLSMPPATINGTGNSISNSSMTQKVEQKSSVKATIIRPKAPVTSSQVGVAGDSGLAGQMSDLVSIDWSAAARGNNSSSSVPKQQQQGAWDTIIAQTIPEEPPPLPPRPDSEEETDRPHGIAEFDFSSSQKEDLDFKVGDVIQLLYRVNEDWLCGRCGLKEGIFPQNFIKIVVPLAGERAPRVSSSLSTPSGLNGTNSPTPPPPSSTLTVTALYSFQAETPEDLTIHEGSTIRVIGKLNDQWLMGECDGRTGQFPASFVNSVPPNLPQPTSDGSM</sequence>
<evidence type="ECO:0000259" key="6">
    <source>
        <dbReference type="PROSITE" id="PS50002"/>
    </source>
</evidence>
<evidence type="ECO:0000256" key="3">
    <source>
        <dbReference type="ARBA" id="ARBA00022490"/>
    </source>
</evidence>
<dbReference type="SMART" id="SM00326">
    <property type="entry name" value="SH3"/>
    <property type="match status" value="2"/>
</dbReference>
<dbReference type="AlphaFoldDB" id="A0AAE1EP29"/>
<proteinExistence type="predicted"/>
<keyword evidence="3" id="KW-0963">Cytoplasm</keyword>
<dbReference type="SUPFAM" id="SSF50044">
    <property type="entry name" value="SH3-domain"/>
    <property type="match status" value="2"/>
</dbReference>
<dbReference type="InterPro" id="IPR001452">
    <property type="entry name" value="SH3_domain"/>
</dbReference>
<dbReference type="GO" id="GO:0006897">
    <property type="term" value="P:endocytosis"/>
    <property type="evidence" value="ECO:0007669"/>
    <property type="project" value="InterPro"/>
</dbReference>
<protein>
    <recommendedName>
        <fullName evidence="6">SH3 domain-containing protein</fullName>
    </recommendedName>
</protein>
<dbReference type="GO" id="GO:0015629">
    <property type="term" value="C:actin cytoskeleton"/>
    <property type="evidence" value="ECO:0007669"/>
    <property type="project" value="TreeGrafter"/>
</dbReference>
<feature type="compositionally biased region" description="Low complexity" evidence="5">
    <location>
        <begin position="64"/>
        <end position="78"/>
    </location>
</feature>
<comment type="caution">
    <text evidence="7">The sequence shown here is derived from an EMBL/GenBank/DDBJ whole genome shotgun (WGS) entry which is preliminary data.</text>
</comment>
<feature type="region of interest" description="Disordered" evidence="5">
    <location>
        <begin position="1"/>
        <end position="205"/>
    </location>
</feature>
<feature type="region of interest" description="Disordered" evidence="5">
    <location>
        <begin position="249"/>
        <end position="271"/>
    </location>
</feature>
<dbReference type="InterPro" id="IPR046982">
    <property type="entry name" value="BIN3/RVS161-like"/>
</dbReference>
<feature type="compositionally biased region" description="Polar residues" evidence="5">
    <location>
        <begin position="39"/>
        <end position="52"/>
    </location>
</feature>
<dbReference type="EMBL" id="JAWQEG010005505">
    <property type="protein sequence ID" value="KAK3857805.1"/>
    <property type="molecule type" value="Genomic_DNA"/>
</dbReference>
<accession>A0AAE1EP29</accession>
<dbReference type="Proteomes" id="UP001286313">
    <property type="component" value="Unassembled WGS sequence"/>
</dbReference>
<comment type="subcellular location">
    <subcellularLocation>
        <location evidence="1">Cytoplasm</location>
    </subcellularLocation>
</comment>
<dbReference type="GO" id="GO:0051666">
    <property type="term" value="P:actin cortical patch localization"/>
    <property type="evidence" value="ECO:0007669"/>
    <property type="project" value="InterPro"/>
</dbReference>
<dbReference type="Pfam" id="PF00018">
    <property type="entry name" value="SH3_1"/>
    <property type="match status" value="2"/>
</dbReference>
<reference evidence="7" key="1">
    <citation type="submission" date="2023-10" db="EMBL/GenBank/DDBJ databases">
        <title>Genome assemblies of two species of porcelain crab, Petrolisthes cinctipes and Petrolisthes manimaculis (Anomura: Porcellanidae).</title>
        <authorList>
            <person name="Angst P."/>
        </authorList>
    </citation>
    <scope>NUCLEOTIDE SEQUENCE</scope>
    <source>
        <strain evidence="7">PB745_01</strain>
        <tissue evidence="7">Gill</tissue>
    </source>
</reference>
<feature type="region of interest" description="Disordered" evidence="5">
    <location>
        <begin position="362"/>
        <end position="381"/>
    </location>
</feature>